<evidence type="ECO:0000256" key="8">
    <source>
        <dbReference type="SAM" id="Phobius"/>
    </source>
</evidence>
<dbReference type="PANTHER" id="PTHR33908">
    <property type="entry name" value="MANNOSYLTRANSFERASE YKCB-RELATED"/>
    <property type="match status" value="1"/>
</dbReference>
<feature type="transmembrane region" description="Helical" evidence="8">
    <location>
        <begin position="164"/>
        <end position="197"/>
    </location>
</feature>
<dbReference type="GO" id="GO:0000030">
    <property type="term" value="F:mannosyltransferase activity"/>
    <property type="evidence" value="ECO:0007669"/>
    <property type="project" value="InterPro"/>
</dbReference>
<proteinExistence type="predicted"/>
<dbReference type="Proteomes" id="UP000231292">
    <property type="component" value="Unassembled WGS sequence"/>
</dbReference>
<feature type="transmembrane region" description="Helical" evidence="8">
    <location>
        <begin position="139"/>
        <end position="158"/>
    </location>
</feature>
<dbReference type="Pfam" id="PF02366">
    <property type="entry name" value="PMT"/>
    <property type="match status" value="1"/>
</dbReference>
<reference evidence="10 11" key="1">
    <citation type="submission" date="2017-09" db="EMBL/GenBank/DDBJ databases">
        <title>Depth-based differentiation of microbial function through sediment-hosted aquifers and enrichment of novel symbionts in the deep terrestrial subsurface.</title>
        <authorList>
            <person name="Probst A.J."/>
            <person name="Ladd B."/>
            <person name="Jarett J.K."/>
            <person name="Geller-Mcgrath D.E."/>
            <person name="Sieber C.M."/>
            <person name="Emerson J.B."/>
            <person name="Anantharaman K."/>
            <person name="Thomas B.C."/>
            <person name="Malmstrom R."/>
            <person name="Stieglmeier M."/>
            <person name="Klingl A."/>
            <person name="Woyke T."/>
            <person name="Ryan C.M."/>
            <person name="Banfield J.F."/>
        </authorList>
    </citation>
    <scope>NUCLEOTIDE SEQUENCE [LARGE SCALE GENOMIC DNA]</scope>
    <source>
        <strain evidence="10">CG23_combo_of_CG06-09_8_20_14_all_41_10</strain>
    </source>
</reference>
<evidence type="ECO:0000259" key="9">
    <source>
        <dbReference type="Pfam" id="PF02366"/>
    </source>
</evidence>
<feature type="transmembrane region" description="Helical" evidence="8">
    <location>
        <begin position="91"/>
        <end position="109"/>
    </location>
</feature>
<feature type="transmembrane region" description="Helical" evidence="8">
    <location>
        <begin position="351"/>
        <end position="372"/>
    </location>
</feature>
<evidence type="ECO:0000256" key="2">
    <source>
        <dbReference type="ARBA" id="ARBA00022475"/>
    </source>
</evidence>
<keyword evidence="5 8" id="KW-0812">Transmembrane</keyword>
<name>A0A2G9YJW6_9BACT</name>
<feature type="transmembrane region" description="Helical" evidence="8">
    <location>
        <begin position="297"/>
        <end position="316"/>
    </location>
</feature>
<dbReference type="GO" id="GO:0006493">
    <property type="term" value="P:protein O-linked glycosylation"/>
    <property type="evidence" value="ECO:0007669"/>
    <property type="project" value="InterPro"/>
</dbReference>
<comment type="subcellular location">
    <subcellularLocation>
        <location evidence="1">Cell membrane</location>
        <topology evidence="1">Multi-pass membrane protein</topology>
    </subcellularLocation>
</comment>
<comment type="caution">
    <text evidence="10">The sequence shown here is derived from an EMBL/GenBank/DDBJ whole genome shotgun (WGS) entry which is preliminary data.</text>
</comment>
<keyword evidence="4" id="KW-0808">Transferase</keyword>
<evidence type="ECO:0000313" key="10">
    <source>
        <dbReference type="EMBL" id="PIP19514.1"/>
    </source>
</evidence>
<dbReference type="EMBL" id="PCRK01000055">
    <property type="protein sequence ID" value="PIP19514.1"/>
    <property type="molecule type" value="Genomic_DNA"/>
</dbReference>
<evidence type="ECO:0000256" key="4">
    <source>
        <dbReference type="ARBA" id="ARBA00022679"/>
    </source>
</evidence>
<feature type="transmembrane region" description="Helical" evidence="8">
    <location>
        <begin position="260"/>
        <end position="285"/>
    </location>
</feature>
<keyword evidence="3" id="KW-0328">Glycosyltransferase</keyword>
<feature type="transmembrane region" description="Helical" evidence="8">
    <location>
        <begin position="115"/>
        <end position="132"/>
    </location>
</feature>
<feature type="transmembrane region" description="Helical" evidence="8">
    <location>
        <begin position="410"/>
        <end position="428"/>
    </location>
</feature>
<evidence type="ECO:0000313" key="11">
    <source>
        <dbReference type="Proteomes" id="UP000231292"/>
    </source>
</evidence>
<evidence type="ECO:0000256" key="7">
    <source>
        <dbReference type="ARBA" id="ARBA00023136"/>
    </source>
</evidence>
<dbReference type="InterPro" id="IPR050297">
    <property type="entry name" value="LipidA_mod_glycosyltrf_83"/>
</dbReference>
<evidence type="ECO:0000256" key="5">
    <source>
        <dbReference type="ARBA" id="ARBA00022692"/>
    </source>
</evidence>
<dbReference type="AlphaFoldDB" id="A0A2G9YJW6"/>
<evidence type="ECO:0000256" key="6">
    <source>
        <dbReference type="ARBA" id="ARBA00022989"/>
    </source>
</evidence>
<keyword evidence="7 8" id="KW-0472">Membrane</keyword>
<accession>A0A2G9YJW6</accession>
<dbReference type="GO" id="GO:0016763">
    <property type="term" value="F:pentosyltransferase activity"/>
    <property type="evidence" value="ECO:0007669"/>
    <property type="project" value="TreeGrafter"/>
</dbReference>
<protein>
    <recommendedName>
        <fullName evidence="9">ArnT-like N-terminal domain-containing protein</fullName>
    </recommendedName>
</protein>
<feature type="transmembrane region" description="Helical" evidence="8">
    <location>
        <begin position="384"/>
        <end position="403"/>
    </location>
</feature>
<dbReference type="PANTHER" id="PTHR33908:SF3">
    <property type="entry name" value="UNDECAPRENYL PHOSPHATE-ALPHA-4-AMINO-4-DEOXY-L-ARABINOSE ARABINOSYL TRANSFERASE"/>
    <property type="match status" value="1"/>
</dbReference>
<gene>
    <name evidence="10" type="ORF">COX41_02540</name>
</gene>
<organism evidence="10 11">
    <name type="scientific">Candidatus Sherwoodlollariibacterium unditelluris</name>
    <dbReference type="NCBI Taxonomy" id="1974757"/>
    <lineage>
        <taxon>Bacteria</taxon>
        <taxon>Pseudomonadati</taxon>
        <taxon>Candidatus Omnitrophota</taxon>
        <taxon>Candidatus Sherwoodlollariibacterium</taxon>
    </lineage>
</organism>
<keyword evidence="2" id="KW-1003">Cell membrane</keyword>
<feature type="transmembrane region" description="Helical" evidence="8">
    <location>
        <begin position="7"/>
        <end position="28"/>
    </location>
</feature>
<keyword evidence="6 8" id="KW-1133">Transmembrane helix</keyword>
<evidence type="ECO:0000256" key="3">
    <source>
        <dbReference type="ARBA" id="ARBA00022676"/>
    </source>
</evidence>
<feature type="transmembrane region" description="Helical" evidence="8">
    <location>
        <begin position="209"/>
        <end position="227"/>
    </location>
</feature>
<dbReference type="InterPro" id="IPR003342">
    <property type="entry name" value="ArnT-like_N"/>
</dbReference>
<dbReference type="GO" id="GO:0010041">
    <property type="term" value="P:response to iron(III) ion"/>
    <property type="evidence" value="ECO:0007669"/>
    <property type="project" value="TreeGrafter"/>
</dbReference>
<sequence>MSINNNLKAILVLFMLSFVFLMLGNNILSLTNPDEVFYAGTAKEMVQQKTWLVPYLFGKPQFEKPILTYWLLRIGFILFGITSFSARFFPALFAIIGIIAVYLFSLAGFGEKKKAFLCALVLMSSGLYIGLARTVFTDMIFSVFILLSLTAFFLGYIVRSFKSQGIILFFVFSACAVLTKGPLGLLIPFITVIVFLVIRKQLKFLFCKYSLWGLLLFILIGIPWYIYMIKRFGNSFTQEFFYNGHIRRLFQAEHRKNDSWYFYPLYIVLCAFPWTIFAVSSFANIPRKLKDKASKPMYIFLLSWVLTTFIIFQIAHSKLVSYILPLFPALAIIIGDFIYEAGVYKKRLMSILSTASLAVFIALPFLFLIAALKYPMYISLSLGLYIFAVLFVIFVIAQVIILWRKPAISPYFLAFNIIIILFAVFISHSKFDGYVSSKGAVDYLKSHGKLSGVILCSKSFVRGVRFYTSQEVAVLNAGGGNFFSPHPIVYLNTDDKIFNFLAAQKEAYGILNKSSFENLSRISRNGFELNLLNKVGDEYIVFVRAKTINKK</sequence>
<dbReference type="GO" id="GO:0009103">
    <property type="term" value="P:lipopolysaccharide biosynthetic process"/>
    <property type="evidence" value="ECO:0007669"/>
    <property type="project" value="UniProtKB-ARBA"/>
</dbReference>
<feature type="transmembrane region" description="Helical" evidence="8">
    <location>
        <begin position="322"/>
        <end position="339"/>
    </location>
</feature>
<dbReference type="GO" id="GO:0005886">
    <property type="term" value="C:plasma membrane"/>
    <property type="evidence" value="ECO:0007669"/>
    <property type="project" value="UniProtKB-SubCell"/>
</dbReference>
<feature type="domain" description="ArnT-like N-terminal" evidence="9">
    <location>
        <begin position="14"/>
        <end position="228"/>
    </location>
</feature>
<feature type="transmembrane region" description="Helical" evidence="8">
    <location>
        <begin position="66"/>
        <end position="84"/>
    </location>
</feature>
<evidence type="ECO:0000256" key="1">
    <source>
        <dbReference type="ARBA" id="ARBA00004651"/>
    </source>
</evidence>